<dbReference type="EMBL" id="LAYY01000007">
    <property type="protein sequence ID" value="KKK38528.1"/>
    <property type="molecule type" value="Genomic_DNA"/>
</dbReference>
<dbReference type="Proteomes" id="UP000034166">
    <property type="component" value="Unassembled WGS sequence"/>
</dbReference>
<comment type="caution">
    <text evidence="1">The sequence shown here is derived from an EMBL/GenBank/DDBJ whole genome shotgun (WGS) entry which is preliminary data.</text>
</comment>
<protein>
    <submittedName>
        <fullName evidence="1">Uncharacterized protein</fullName>
    </submittedName>
</protein>
<accession>A0A0M2SWI2</accession>
<organism evidence="1 2">
    <name type="scientific">Mesobacillus campisalis</name>
    <dbReference type="NCBI Taxonomy" id="1408103"/>
    <lineage>
        <taxon>Bacteria</taxon>
        <taxon>Bacillati</taxon>
        <taxon>Bacillota</taxon>
        <taxon>Bacilli</taxon>
        <taxon>Bacillales</taxon>
        <taxon>Bacillaceae</taxon>
        <taxon>Mesobacillus</taxon>
    </lineage>
</organism>
<gene>
    <name evidence="1" type="ORF">WQ57_07950</name>
</gene>
<evidence type="ECO:0000313" key="1">
    <source>
        <dbReference type="EMBL" id="KKK38528.1"/>
    </source>
</evidence>
<evidence type="ECO:0000313" key="2">
    <source>
        <dbReference type="Proteomes" id="UP000034166"/>
    </source>
</evidence>
<keyword evidence="2" id="KW-1185">Reference proteome</keyword>
<dbReference type="PATRIC" id="fig|1408103.3.peg.1791"/>
<dbReference type="OrthoDB" id="2921074at2"/>
<name>A0A0M2SWI2_9BACI</name>
<reference evidence="1 2" key="1">
    <citation type="submission" date="2015-04" db="EMBL/GenBank/DDBJ databases">
        <title>Taxonomic description and genome sequence of Bacillus campisalis sp. nov., a novel member of the genus Bacillus isolated from solar saltern.</title>
        <authorList>
            <person name="Mathan Kumar R."/>
            <person name="Kaur G."/>
            <person name="Kumar A."/>
            <person name="Singh N.K."/>
            <person name="Kaur N."/>
            <person name="Kumar N."/>
            <person name="Mayilraj S."/>
        </authorList>
    </citation>
    <scope>NUCLEOTIDE SEQUENCE [LARGE SCALE GENOMIC DNA]</scope>
    <source>
        <strain evidence="1 2">SA2-6</strain>
    </source>
</reference>
<proteinExistence type="predicted"/>
<dbReference type="AlphaFoldDB" id="A0A0M2SWI2"/>
<dbReference type="RefSeq" id="WP_046523219.1">
    <property type="nucleotide sequence ID" value="NZ_LAYY01000007.1"/>
</dbReference>
<sequence length="122" mass="14476">MELERLKAILTASHMKEFAEFVDYGYIAKPQLIPNREKHFRLKMLMEEFNFLGVANELLRLNQYVCEQRETKMLLDRFSHGLRHVAEYVSQNQEDLYLFSGRIYTLEHDIELFGTLSGKEAE</sequence>